<protein>
    <submittedName>
        <fullName evidence="2">Proline racemase family protein</fullName>
    </submittedName>
</protein>
<gene>
    <name evidence="2" type="ORF">J3U87_03050</name>
</gene>
<reference evidence="2" key="1">
    <citation type="submission" date="2021-03" db="EMBL/GenBank/DDBJ databases">
        <title>Acanthopleuribacteraceae sp. M133.</title>
        <authorList>
            <person name="Wang G."/>
        </authorList>
    </citation>
    <scope>NUCLEOTIDE SEQUENCE</scope>
    <source>
        <strain evidence="2">M133</strain>
    </source>
</reference>
<dbReference type="FunFam" id="3.10.310.10:FF:000005">
    <property type="entry name" value="Proline racemase"/>
    <property type="match status" value="1"/>
</dbReference>
<dbReference type="EMBL" id="CP071793">
    <property type="protein sequence ID" value="QTD51424.1"/>
    <property type="molecule type" value="Genomic_DNA"/>
</dbReference>
<dbReference type="SUPFAM" id="SSF54506">
    <property type="entry name" value="Diaminopimelate epimerase-like"/>
    <property type="match status" value="1"/>
</dbReference>
<evidence type="ECO:0000313" key="3">
    <source>
        <dbReference type="Proteomes" id="UP000663929"/>
    </source>
</evidence>
<name>A0A8A4TQG9_SULCO</name>
<dbReference type="PANTHER" id="PTHR33442">
    <property type="entry name" value="TRANS-3-HYDROXY-L-PROLINE DEHYDRATASE"/>
    <property type="match status" value="1"/>
</dbReference>
<proteinExistence type="inferred from homology"/>
<comment type="similarity">
    <text evidence="1">Belongs to the proline racemase family.</text>
</comment>
<dbReference type="KEGG" id="scor:J3U87_03050"/>
<dbReference type="Gene3D" id="3.10.310.10">
    <property type="entry name" value="Diaminopimelate Epimerase, Chain A, domain 1"/>
    <property type="match status" value="2"/>
</dbReference>
<accession>A0A8A4TQG9</accession>
<dbReference type="SFLD" id="SFLDS00028">
    <property type="entry name" value="Proline_Racemase"/>
    <property type="match status" value="1"/>
</dbReference>
<organism evidence="2 3">
    <name type="scientific">Sulfidibacter corallicola</name>
    <dbReference type="NCBI Taxonomy" id="2818388"/>
    <lineage>
        <taxon>Bacteria</taxon>
        <taxon>Pseudomonadati</taxon>
        <taxon>Acidobacteriota</taxon>
        <taxon>Holophagae</taxon>
        <taxon>Acanthopleuribacterales</taxon>
        <taxon>Acanthopleuribacteraceae</taxon>
        <taxon>Sulfidibacter</taxon>
    </lineage>
</organism>
<sequence length="350" mass="37671">MNRSFDQRLADLAQWRPSGDVLTITCVDAHTGGEPLRVVLAGFPEVPGLDILAKRRYAREHLDHLRTMLMYEPRGHADMYGCLITPPVRPDSHFGVLFLHNEGFSTMCGHGIIAVTKVVLDMGLFPPDTGPLHIDTPAGLVIAEASLRNGNVDSVSFQNVPSFVVALDCRVKVPGWGEVTYDLAFGGAFYAYVDAASLGLSLSSVESAALIQAGRAVKKAVTEAGPIQHPFEDDLGFLYGTIFSGRPQSSEADLRNVCIFAEGEVDRSPTGTGVSGRMAIAHARGQVRVGESLVVESIVGSKFQGTVIEETKVGTYLGIVPQVRGEAFITGIHHFFADPGDPFKSGFFLR</sequence>
<dbReference type="FunFam" id="3.10.310.10:FF:000003">
    <property type="entry name" value="Proline racemase"/>
    <property type="match status" value="1"/>
</dbReference>
<dbReference type="Proteomes" id="UP000663929">
    <property type="component" value="Chromosome"/>
</dbReference>
<dbReference type="InterPro" id="IPR008794">
    <property type="entry name" value="Pro_racemase_fam"/>
</dbReference>
<dbReference type="Pfam" id="PF05544">
    <property type="entry name" value="Pro_racemase"/>
    <property type="match status" value="1"/>
</dbReference>
<dbReference type="PANTHER" id="PTHR33442:SF1">
    <property type="entry name" value="TRANS-3-HYDROXY-L-PROLINE DEHYDRATASE"/>
    <property type="match status" value="1"/>
</dbReference>
<dbReference type="GO" id="GO:0047580">
    <property type="term" value="F:4-hydroxyproline epimerase activity"/>
    <property type="evidence" value="ECO:0007669"/>
    <property type="project" value="TreeGrafter"/>
</dbReference>
<evidence type="ECO:0000313" key="2">
    <source>
        <dbReference type="EMBL" id="QTD51424.1"/>
    </source>
</evidence>
<dbReference type="PIRSF" id="PIRSF029792">
    <property type="entry name" value="Pro_racemase"/>
    <property type="match status" value="1"/>
</dbReference>
<keyword evidence="3" id="KW-1185">Reference proteome</keyword>
<dbReference type="RefSeq" id="WP_237381551.1">
    <property type="nucleotide sequence ID" value="NZ_CP071793.1"/>
</dbReference>
<evidence type="ECO:0000256" key="1">
    <source>
        <dbReference type="ARBA" id="ARBA00007529"/>
    </source>
</evidence>
<dbReference type="AlphaFoldDB" id="A0A8A4TQG9"/>